<feature type="region of interest" description="Disordered" evidence="1">
    <location>
        <begin position="116"/>
        <end position="137"/>
    </location>
</feature>
<sequence length="273" mass="30766">PDIIPAKIGIVKRKTETDYSFKSCDCVSSGGMHLGNRNNMDKSRKCILLTFIAIISILSYFTEVSALPTEGSSDSWPTFPRRNLAALAKNGYLKSLRGENYKRSISTLAKNGMLPTFTAPNEDADKQEEQDDQAQEKRNLASIARFRSYAAIKRNVQALARDGYRFGRGQYQSNDKRSLAKHSSDKNFGIGTLNDLPNDIPNSLSGSTSSRLTDLLNKHPWQQDNAAPKYYYFRSLKVPYHTSGKRYLILPAVDKVLLRKSYNNSLPSRRKNQ</sequence>
<evidence type="ECO:0000256" key="2">
    <source>
        <dbReference type="SAM" id="Phobius"/>
    </source>
</evidence>
<keyword evidence="2" id="KW-0812">Transmembrane</keyword>
<accession>A0A5E4Q326</accession>
<keyword evidence="2" id="KW-0472">Membrane</keyword>
<dbReference type="EMBL" id="FZQP02001226">
    <property type="protein sequence ID" value="VVC92098.1"/>
    <property type="molecule type" value="Genomic_DNA"/>
</dbReference>
<evidence type="ECO:0000313" key="4">
    <source>
        <dbReference type="Proteomes" id="UP000324832"/>
    </source>
</evidence>
<proteinExistence type="predicted"/>
<evidence type="ECO:0000256" key="1">
    <source>
        <dbReference type="SAM" id="MobiDB-lite"/>
    </source>
</evidence>
<feature type="non-terminal residue" evidence="3">
    <location>
        <position position="1"/>
    </location>
</feature>
<keyword evidence="2" id="KW-1133">Transmembrane helix</keyword>
<feature type="transmembrane region" description="Helical" evidence="2">
    <location>
        <begin position="46"/>
        <end position="62"/>
    </location>
</feature>
<reference evidence="3 4" key="1">
    <citation type="submission" date="2017-07" db="EMBL/GenBank/DDBJ databases">
        <authorList>
            <person name="Talla V."/>
            <person name="Backstrom N."/>
        </authorList>
    </citation>
    <scope>NUCLEOTIDE SEQUENCE [LARGE SCALE GENOMIC DNA]</scope>
</reference>
<gene>
    <name evidence="3" type="ORF">LSINAPIS_LOCUS4616</name>
</gene>
<organism evidence="3 4">
    <name type="scientific">Leptidea sinapis</name>
    <dbReference type="NCBI Taxonomy" id="189913"/>
    <lineage>
        <taxon>Eukaryota</taxon>
        <taxon>Metazoa</taxon>
        <taxon>Ecdysozoa</taxon>
        <taxon>Arthropoda</taxon>
        <taxon>Hexapoda</taxon>
        <taxon>Insecta</taxon>
        <taxon>Pterygota</taxon>
        <taxon>Neoptera</taxon>
        <taxon>Endopterygota</taxon>
        <taxon>Lepidoptera</taxon>
        <taxon>Glossata</taxon>
        <taxon>Ditrysia</taxon>
        <taxon>Papilionoidea</taxon>
        <taxon>Pieridae</taxon>
        <taxon>Dismorphiinae</taxon>
        <taxon>Leptidea</taxon>
    </lineage>
</organism>
<dbReference type="Proteomes" id="UP000324832">
    <property type="component" value="Unassembled WGS sequence"/>
</dbReference>
<evidence type="ECO:0008006" key="5">
    <source>
        <dbReference type="Google" id="ProtNLM"/>
    </source>
</evidence>
<protein>
    <recommendedName>
        <fullName evidence="5">Neuropeptide-like 1</fullName>
    </recommendedName>
</protein>
<name>A0A5E4Q326_9NEOP</name>
<feature type="non-terminal residue" evidence="3">
    <location>
        <position position="273"/>
    </location>
</feature>
<keyword evidence="4" id="KW-1185">Reference proteome</keyword>
<evidence type="ECO:0000313" key="3">
    <source>
        <dbReference type="EMBL" id="VVC92098.1"/>
    </source>
</evidence>
<dbReference type="AlphaFoldDB" id="A0A5E4Q326"/>